<keyword evidence="3" id="KW-1185">Reference proteome</keyword>
<dbReference type="InterPro" id="IPR035923">
    <property type="entry name" value="TT1751-like_sf"/>
</dbReference>
<dbReference type="InterPro" id="IPR005180">
    <property type="entry name" value="DUF302"/>
</dbReference>
<reference evidence="2" key="1">
    <citation type="submission" date="2022-08" db="EMBL/GenBank/DDBJ databases">
        <title>Alicyclobacillus fastidiosus DSM 17978, complete genome.</title>
        <authorList>
            <person name="Wang Q."/>
            <person name="Cai R."/>
            <person name="Wang Z."/>
        </authorList>
    </citation>
    <scope>NUCLEOTIDE SEQUENCE</scope>
    <source>
        <strain evidence="2">DSM 17978</strain>
    </source>
</reference>
<dbReference type="SUPFAM" id="SSF103247">
    <property type="entry name" value="TT1751-like"/>
    <property type="match status" value="1"/>
</dbReference>
<evidence type="ECO:0000313" key="2">
    <source>
        <dbReference type="EMBL" id="WAH42441.1"/>
    </source>
</evidence>
<organism evidence="2 3">
    <name type="scientific">Alicyclobacillus fastidiosus</name>
    <dbReference type="NCBI Taxonomy" id="392011"/>
    <lineage>
        <taxon>Bacteria</taxon>
        <taxon>Bacillati</taxon>
        <taxon>Bacillota</taxon>
        <taxon>Bacilli</taxon>
        <taxon>Bacillales</taxon>
        <taxon>Alicyclobacillaceae</taxon>
        <taxon>Alicyclobacillus</taxon>
    </lineage>
</organism>
<proteinExistence type="predicted"/>
<protein>
    <submittedName>
        <fullName evidence="2">DUF302 domain-containing protein</fullName>
    </submittedName>
</protein>
<dbReference type="Gene3D" id="3.30.310.70">
    <property type="entry name" value="TT1751-like domain"/>
    <property type="match status" value="1"/>
</dbReference>
<dbReference type="CDD" id="cd14797">
    <property type="entry name" value="DUF302"/>
    <property type="match status" value="1"/>
</dbReference>
<dbReference type="Pfam" id="PF03625">
    <property type="entry name" value="DUF302"/>
    <property type="match status" value="1"/>
</dbReference>
<accession>A0ABY6ZJU6</accession>
<dbReference type="PANTHER" id="PTHR38342:SF1">
    <property type="entry name" value="SLR5037 PROTEIN"/>
    <property type="match status" value="1"/>
</dbReference>
<sequence length="128" mass="14249">MDFHYSVATEKTVDEAVQSLEESLKANKFSVLWQLDLPAKLHEKGVELDMQYRVLEVCNPHEAKRVLSQNPLVGYFLPCKVVVYQSEGKTHIGLPKPTTLMEVLGDPALLEIAQGVEATLTKAVDEAK</sequence>
<dbReference type="Proteomes" id="UP001164761">
    <property type="component" value="Chromosome"/>
</dbReference>
<evidence type="ECO:0000313" key="3">
    <source>
        <dbReference type="Proteomes" id="UP001164761"/>
    </source>
</evidence>
<name>A0ABY6ZJU6_9BACL</name>
<evidence type="ECO:0000259" key="1">
    <source>
        <dbReference type="Pfam" id="PF03625"/>
    </source>
</evidence>
<feature type="domain" description="DUF302" evidence="1">
    <location>
        <begin position="36"/>
        <end position="97"/>
    </location>
</feature>
<dbReference type="EMBL" id="CP104067">
    <property type="protein sequence ID" value="WAH42441.1"/>
    <property type="molecule type" value="Genomic_DNA"/>
</dbReference>
<dbReference type="RefSeq" id="WP_268006322.1">
    <property type="nucleotide sequence ID" value="NZ_BSUT01000001.1"/>
</dbReference>
<dbReference type="InterPro" id="IPR016796">
    <property type="entry name" value="UCP021774"/>
</dbReference>
<dbReference type="PIRSF" id="PIRSF021774">
    <property type="entry name" value="UCP021774"/>
    <property type="match status" value="1"/>
</dbReference>
<dbReference type="PANTHER" id="PTHR38342">
    <property type="entry name" value="SLR5037 PROTEIN"/>
    <property type="match status" value="1"/>
</dbReference>
<gene>
    <name evidence="2" type="ORF">NZD89_02765</name>
</gene>